<comment type="subcellular location">
    <subcellularLocation>
        <location evidence="1 11">Cell outer membrane</location>
        <topology evidence="1 11">Multi-pass membrane protein</topology>
    </subcellularLocation>
</comment>
<evidence type="ECO:0000256" key="13">
    <source>
        <dbReference type="SAM" id="SignalP"/>
    </source>
</evidence>
<evidence type="ECO:0000256" key="4">
    <source>
        <dbReference type="ARBA" id="ARBA00022496"/>
    </source>
</evidence>
<evidence type="ECO:0000256" key="7">
    <source>
        <dbReference type="ARBA" id="ARBA00023065"/>
    </source>
</evidence>
<keyword evidence="16" id="KW-0675">Receptor</keyword>
<dbReference type="InterPro" id="IPR039426">
    <property type="entry name" value="TonB-dep_rcpt-like"/>
</dbReference>
<dbReference type="Proteomes" id="UP000664835">
    <property type="component" value="Unassembled WGS sequence"/>
</dbReference>
<evidence type="ECO:0000256" key="12">
    <source>
        <dbReference type="RuleBase" id="RU003357"/>
    </source>
</evidence>
<dbReference type="Pfam" id="PF00593">
    <property type="entry name" value="TonB_dep_Rec_b-barrel"/>
    <property type="match status" value="1"/>
</dbReference>
<protein>
    <submittedName>
        <fullName evidence="16">TonB-dependent receptor</fullName>
    </submittedName>
</protein>
<keyword evidence="8 12" id="KW-0798">TonB box</keyword>
<name>A0ABS3Q647_9GAMM</name>
<keyword evidence="3 11" id="KW-1134">Transmembrane beta strand</keyword>
<keyword evidence="13" id="KW-0732">Signal</keyword>
<dbReference type="PANTHER" id="PTHR32552">
    <property type="entry name" value="FERRICHROME IRON RECEPTOR-RELATED"/>
    <property type="match status" value="1"/>
</dbReference>
<dbReference type="InterPro" id="IPR036942">
    <property type="entry name" value="Beta-barrel_TonB_sf"/>
</dbReference>
<evidence type="ECO:0000256" key="9">
    <source>
        <dbReference type="ARBA" id="ARBA00023136"/>
    </source>
</evidence>
<keyword evidence="6" id="KW-0408">Iron</keyword>
<keyword evidence="7" id="KW-0406">Ion transport</keyword>
<gene>
    <name evidence="16" type="ORF">J3998_09480</name>
</gene>
<accession>A0ABS3Q647</accession>
<dbReference type="Pfam" id="PF07715">
    <property type="entry name" value="Plug"/>
    <property type="match status" value="1"/>
</dbReference>
<dbReference type="RefSeq" id="WP_208150422.1">
    <property type="nucleotide sequence ID" value="NZ_JAGETV010000018.1"/>
</dbReference>
<keyword evidence="10 11" id="KW-0998">Cell outer membrane</keyword>
<dbReference type="InterPro" id="IPR012910">
    <property type="entry name" value="Plug_dom"/>
</dbReference>
<evidence type="ECO:0000256" key="10">
    <source>
        <dbReference type="ARBA" id="ARBA00023237"/>
    </source>
</evidence>
<evidence type="ECO:0000256" key="3">
    <source>
        <dbReference type="ARBA" id="ARBA00022452"/>
    </source>
</evidence>
<evidence type="ECO:0000256" key="6">
    <source>
        <dbReference type="ARBA" id="ARBA00023004"/>
    </source>
</evidence>
<evidence type="ECO:0000256" key="5">
    <source>
        <dbReference type="ARBA" id="ARBA00022692"/>
    </source>
</evidence>
<evidence type="ECO:0000313" key="17">
    <source>
        <dbReference type="Proteomes" id="UP000664835"/>
    </source>
</evidence>
<feature type="domain" description="TonB-dependent receptor plug" evidence="15">
    <location>
        <begin position="38"/>
        <end position="144"/>
    </location>
</feature>
<sequence>MQRKHLLTALLATISSTANATTELDTVTVNADFRGASLEQTSAAVSVVDPIEMEKRGAQHLENIINLTPNVNSAGGASRNKYFQIRGIGERSQYNTPLNPSVGLTIDGIDYSRSGAAGTLFDVQQVEVLRGPQGTRFGASALAGMINIQSNQPTEELEAHVEHTLGTDGLQGAGVAVGGPITENVLGRFSVYKNTANGYMTNTYLDRDDTQNIDELTSRAQIKWLVNDSLTVDFTAMHLDIDNGYDAFSFENDYTTSTDEPGTDSIKSDALAISTDWKIDEAVSMQSKLTYSNSDLLYSYDDDWTYDGQYNGGYSAKDNYYRNRENYSVDLRWLSSEQGRIFNNSTDWVAGVYHLQQSESLHRVYPYVDSGEMNSSYDTTNSAIYGQLDYHLNKRTLITAGLRTEQFTADYANSYGFSENTDEILFGGKLGLEHQVSAQHRAFTSLSRGYKAGGVNDDATLPEDKIAFDTEYLWNLEAGVNSSFLNNKLKTRLTAFYSLRKDQQVNSSTQQEGSPDFTIYLDNAAKGEHYGLELEADWNVNRRLNVIGSLGLLHATFTDYTYVDPNDTTNTISLDGREQAHAPSYQFSLGGEYYFAQNWTLSANIEGKDAFYFSNSHDLQSESFYLVNTSLAYTTGDWVFTLWARNLTNTEYDTRGFYFGIDPRTNYADNLYTQKGGPRTVGLTISWDY</sequence>
<proteinExistence type="inferred from homology"/>
<evidence type="ECO:0000256" key="1">
    <source>
        <dbReference type="ARBA" id="ARBA00004571"/>
    </source>
</evidence>
<evidence type="ECO:0000313" key="16">
    <source>
        <dbReference type="EMBL" id="MBO1927807.1"/>
    </source>
</evidence>
<evidence type="ECO:0000259" key="14">
    <source>
        <dbReference type="Pfam" id="PF00593"/>
    </source>
</evidence>
<evidence type="ECO:0000256" key="11">
    <source>
        <dbReference type="PROSITE-ProRule" id="PRU01360"/>
    </source>
</evidence>
<evidence type="ECO:0000256" key="2">
    <source>
        <dbReference type="ARBA" id="ARBA00022448"/>
    </source>
</evidence>
<comment type="caution">
    <text evidence="16">The sequence shown here is derived from an EMBL/GenBank/DDBJ whole genome shotgun (WGS) entry which is preliminary data.</text>
</comment>
<keyword evidence="4" id="KW-0410">Iron transport</keyword>
<dbReference type="Gene3D" id="2.40.170.20">
    <property type="entry name" value="TonB-dependent receptor, beta-barrel domain"/>
    <property type="match status" value="1"/>
</dbReference>
<keyword evidence="2 11" id="KW-0813">Transport</keyword>
<evidence type="ECO:0000256" key="8">
    <source>
        <dbReference type="ARBA" id="ARBA00023077"/>
    </source>
</evidence>
<keyword evidence="17" id="KW-1185">Reference proteome</keyword>
<dbReference type="SUPFAM" id="SSF56935">
    <property type="entry name" value="Porins"/>
    <property type="match status" value="1"/>
</dbReference>
<feature type="domain" description="TonB-dependent receptor-like beta-barrel" evidence="14">
    <location>
        <begin position="242"/>
        <end position="647"/>
    </location>
</feature>
<keyword evidence="9 11" id="KW-0472">Membrane</keyword>
<dbReference type="PROSITE" id="PS52016">
    <property type="entry name" value="TONB_DEPENDENT_REC_3"/>
    <property type="match status" value="1"/>
</dbReference>
<feature type="chain" id="PRO_5045875886" evidence="13">
    <location>
        <begin position="21"/>
        <end position="689"/>
    </location>
</feature>
<dbReference type="PANTHER" id="PTHR32552:SF81">
    <property type="entry name" value="TONB-DEPENDENT OUTER MEMBRANE RECEPTOR"/>
    <property type="match status" value="1"/>
</dbReference>
<feature type="signal peptide" evidence="13">
    <location>
        <begin position="1"/>
        <end position="20"/>
    </location>
</feature>
<reference evidence="16 17" key="1">
    <citation type="submission" date="2021-03" db="EMBL/GenBank/DDBJ databases">
        <title>Thiomicrorhabdus sp.nov.,novel sulfur-oxidizing bacteria isolated from coastal sediment.</title>
        <authorList>
            <person name="Liu X."/>
        </authorList>
    </citation>
    <scope>NUCLEOTIDE SEQUENCE [LARGE SCALE GENOMIC DNA]</scope>
    <source>
        <strain evidence="16 17">6S2-11</strain>
    </source>
</reference>
<keyword evidence="5 11" id="KW-0812">Transmembrane</keyword>
<dbReference type="InterPro" id="IPR000531">
    <property type="entry name" value="Beta-barrel_TonB"/>
</dbReference>
<evidence type="ECO:0000259" key="15">
    <source>
        <dbReference type="Pfam" id="PF07715"/>
    </source>
</evidence>
<organism evidence="16 17">
    <name type="scientific">Thiomicrorhabdus marina</name>
    <dbReference type="NCBI Taxonomy" id="2818442"/>
    <lineage>
        <taxon>Bacteria</taxon>
        <taxon>Pseudomonadati</taxon>
        <taxon>Pseudomonadota</taxon>
        <taxon>Gammaproteobacteria</taxon>
        <taxon>Thiotrichales</taxon>
        <taxon>Piscirickettsiaceae</taxon>
        <taxon>Thiomicrorhabdus</taxon>
    </lineage>
</organism>
<dbReference type="EMBL" id="JAGETV010000018">
    <property type="protein sequence ID" value="MBO1927807.1"/>
    <property type="molecule type" value="Genomic_DNA"/>
</dbReference>
<comment type="similarity">
    <text evidence="11 12">Belongs to the TonB-dependent receptor family.</text>
</comment>